<dbReference type="EMBL" id="CP116221">
    <property type="protein sequence ID" value="WCO00347.1"/>
    <property type="molecule type" value="Genomic_DNA"/>
</dbReference>
<dbReference type="InterPro" id="IPR049804">
    <property type="entry name" value="Choice_anch_L"/>
</dbReference>
<evidence type="ECO:0000313" key="2">
    <source>
        <dbReference type="Proteomes" id="UP001202717"/>
    </source>
</evidence>
<dbReference type="Gene3D" id="2.60.40.10">
    <property type="entry name" value="Immunoglobulins"/>
    <property type="match status" value="1"/>
</dbReference>
<gene>
    <name evidence="1" type="ORF">MUN68_009710</name>
</gene>
<dbReference type="Pfam" id="PF13585">
    <property type="entry name" value="CHU_C"/>
    <property type="match status" value="1"/>
</dbReference>
<reference evidence="1 2" key="1">
    <citation type="submission" date="2023-01" db="EMBL/GenBank/DDBJ databases">
        <title>Psychroserpens ponticola sp. nov., isolated from seawater.</title>
        <authorList>
            <person name="Kristyanto S."/>
            <person name="Jung J."/>
            <person name="Kim J.M."/>
            <person name="Jeon C.O."/>
        </authorList>
    </citation>
    <scope>NUCLEOTIDE SEQUENCE [LARGE SCALE GENOMIC DNA]</scope>
    <source>
        <strain evidence="1 2">MSW6</strain>
    </source>
</reference>
<sequence length="2179" mass="241231">MINKPLYYTSFQMKISFILYVLFYFFSINIVNGQQISTDSSEALEALIQANLGQGCVDISNISSNINGEINGISSYGSFDRDNSGFPFQNGIILSTGNIDSAGNSVITDPLNDGEDNWLTDSDLENALGITQTINATSIEFDFISVANQIQFNYLLASEEYNTNFPCQYSDGFAFLIKETGTSNPYSNIALIPGTAIPVNTNTIHDEIVGFCPAENQSFFEGYNIGDTNYNGRTTVLTATATIVPNVQYHIKLVIADQTDENYDSAVFIEGNSFNASVDLGPDIVTCGDSVLLNADIENNLASYEWFQNGTPISGATATTYEATSSGTYKVEITIQLNNTECVIEDDIEITLNTEQNSGVISDYLLCDDISNDGIETFDLSTKDYEVLISVPPSNYNITYHPTVADAQNGTNALPNIYQNTSNPQTIYIRIEDMDNGCLAFSTFNIIVNQVPDVIDPADVVVCDDTVSDGFTLIDLNPTSLEVTNGNPNLYVSYHYTQQDANSGANPVYSPYSNINSTETLFIRVYDATTGCVNTTSVNITVIDNPPVTQDDLWINACEQDFDGFADFDLTTVVASALQGLTGVTISFHENEADALTGNNPIADPENYQNVIPGLQIVYIRVVDDVTGCTSIVPIELHANIIQTGFSSNTFSVCDDVSEDGIEDFDLNEIETSLVNGYDEFTITFYETLNDQNNDTNPLDSNVPYTVSTNPAVIYATIVSDICTEYIEINLVIQPPIDIQGLGTVDYCDDDTDGFTTVFLDSFNAYVATGVNGANVRYFLTEQEAIDNEIVLAPYYYNSVNPFTIYVRVTNSQTGCFDIAPLEINVTSAPTVLQPSDIIVCDDDQDGISTVDLETRIPEIVTNTTGLNITFYNDYWNAYDAINVISDPESYTTATQYMYARVEDDNTGCFSLVGFYVYINTLPAFIPISNFENCEADGNQIADFFFYLKDTEILNGQPGKQVLYFETAQDAIDRINIIDKYSAYQNLSSPQTIHIRVENLTDLECFGTESFELEVGSLPLYNEPVDVFVCDDISNNGIEDFDLSEKLVEIALSIPETLSISFHNSYYEADYDLNELPLNYTNVTNPQQIFVRIENGTYCHAIVDFNINIIQVPEVSPAPDLIACDVDYDGSVVFNLTDVEVDILDVRQDNIEISYHESLTGAESDTEVIINTQNYSNTSNPQTVYVKINNTISDCYAVLPINLIVNLPPSVNDFLSHNICENTNNSFDLNTINNIVTNDLTNIIISYHSSQTDANNNLNPLPTNYTYTTNNDTIYIRLEHAITGCWTTYNFNLIVNPLPIANVPTTFLACDDISNNAIETIDLTLQNAQVLGAQSDMLFTVSYHIDETSANSNTNVLPSSYGASNGQTIYVRIENNSTGCYSTTLFDVLIYEHPQPAQPIVLCDADYDGFTTFDITQAESDLYPILPSYITISYFESETDLESGTNAIVSPSNYTNTTNPQTIFIKAYNTLADCYASVPLELMINLPPQINEFVTHEICDNATSSFNLNEIENVIVNDNTDVLFSYYQTLAEAQISSNPLNTDYTYSTISDTIFVRVEFGSTSCFYIYPFDLIINPLPVANQPSDLQTCDDDSNDGIGEFNLFSVNSTVLGSQDANAFTVAYFSTIADANDDTNPLTFNYIGQNGETVFVRIENNTTGCYSLTQFNLIVNEHPNVPSLIVNCDTDYDSNTPFDLTQAESELFNSVNPDNSITYFESIDDLQNDVNQIINPTNYINSSSPQTVFIKVFNTVANCFTFVPLELDVNLPPAIDPLDEFELCENENGRATLSEINSPLLIQTANVIVVYYPTEQDAINQTNALDYDYEYQSNSDFIFARVEFSTTHCYHIHEFNLIVNPSPIANTPNDLVECDDDYDGLYYFDLALQNPTVLNGQNPNNFSVTYYNDLIAAEEGINSIGEIYESQNAETIFVRVENNTTGCYNMTSFEIIINPKPILDIGSQVICLEDLPLIVSANTNQVGDTYLWSTNQTSPDIEITTIGTYSVTVTSSEGCESTEFFTVTESEAANIVVTENIDFSDPNNVVITVSGIGNYMYQLDDEDPQLSNVFENVSLGFHTLTIIDLNGCASIIKEIVVIDAPKFMTPNGDGHFDTWHITGVETLSGTIIYIFDRFGKLITTLTANSTGWNGFYNGKLMPASDYWYLAKVRKGDIAFEVKGHFSLRL</sequence>
<dbReference type="NCBIfam" id="TIGR04131">
    <property type="entry name" value="Bac_Flav_CTERM"/>
    <property type="match status" value="1"/>
</dbReference>
<dbReference type="NCBIfam" id="NF038133">
    <property type="entry name" value="choice_anch_L"/>
    <property type="match status" value="1"/>
</dbReference>
<protein>
    <submittedName>
        <fullName evidence="1">Choice-of-anchor L domain-containing protein</fullName>
    </submittedName>
</protein>
<name>A0ABY7RU95_9FLAO</name>
<organism evidence="1 2">
    <name type="scientific">Psychroserpens ponticola</name>
    <dbReference type="NCBI Taxonomy" id="2932268"/>
    <lineage>
        <taxon>Bacteria</taxon>
        <taxon>Pseudomonadati</taxon>
        <taxon>Bacteroidota</taxon>
        <taxon>Flavobacteriia</taxon>
        <taxon>Flavobacteriales</taxon>
        <taxon>Flavobacteriaceae</taxon>
        <taxon>Psychroserpens</taxon>
    </lineage>
</organism>
<keyword evidence="2" id="KW-1185">Reference proteome</keyword>
<dbReference type="InterPro" id="IPR013783">
    <property type="entry name" value="Ig-like_fold"/>
</dbReference>
<evidence type="ECO:0000313" key="1">
    <source>
        <dbReference type="EMBL" id="WCO00347.1"/>
    </source>
</evidence>
<dbReference type="InterPro" id="IPR026341">
    <property type="entry name" value="T9SS_type_B"/>
</dbReference>
<dbReference type="RefSeq" id="WP_249997112.1">
    <property type="nucleotide sequence ID" value="NZ_CP116221.1"/>
</dbReference>
<accession>A0ABY7RU95</accession>
<dbReference type="Proteomes" id="UP001202717">
    <property type="component" value="Chromosome"/>
</dbReference>
<proteinExistence type="predicted"/>